<evidence type="ECO:0000313" key="2">
    <source>
        <dbReference type="Proteomes" id="UP000002217"/>
    </source>
</evidence>
<reference evidence="1 2" key="1">
    <citation type="journal article" date="2009" name="Stand. Genomic Sci.">
        <title>Complete genome sequence of Desulfotomaculum acetoxidans type strain (5575).</title>
        <authorList>
            <person name="Spring S."/>
            <person name="Lapidus A."/>
            <person name="Schroder M."/>
            <person name="Gleim D."/>
            <person name="Sims D."/>
            <person name="Meincke L."/>
            <person name="Glavina Del Rio T."/>
            <person name="Tice H."/>
            <person name="Copeland A."/>
            <person name="Cheng J.F."/>
            <person name="Lucas S."/>
            <person name="Chen F."/>
            <person name="Nolan M."/>
            <person name="Bruce D."/>
            <person name="Goodwin L."/>
            <person name="Pitluck S."/>
            <person name="Ivanova N."/>
            <person name="Mavromatis K."/>
            <person name="Mikhailova N."/>
            <person name="Pati A."/>
            <person name="Chen A."/>
            <person name="Palaniappan K."/>
            <person name="Land M."/>
            <person name="Hauser L."/>
            <person name="Chang Y.J."/>
            <person name="Jeffries C.D."/>
            <person name="Chain P."/>
            <person name="Saunders E."/>
            <person name="Brettin T."/>
            <person name="Detter J.C."/>
            <person name="Goker M."/>
            <person name="Bristow J."/>
            <person name="Eisen J.A."/>
            <person name="Markowitz V."/>
            <person name="Hugenholtz P."/>
            <person name="Kyrpides N.C."/>
            <person name="Klenk H.P."/>
            <person name="Han C."/>
        </authorList>
    </citation>
    <scope>NUCLEOTIDE SEQUENCE [LARGE SCALE GENOMIC DNA]</scope>
    <source>
        <strain evidence="2">ATCC 49208 / DSM 771 / VKM B-1644</strain>
    </source>
</reference>
<gene>
    <name evidence="1" type="ordered locus">Dtox_2203</name>
</gene>
<dbReference type="InterPro" id="IPR020994">
    <property type="entry name" value="Uncharacterised_Ca-bd_CcbP"/>
</dbReference>
<dbReference type="EMBL" id="CP001720">
    <property type="protein sequence ID" value="ACV63021.1"/>
    <property type="molecule type" value="Genomic_DNA"/>
</dbReference>
<dbReference type="AlphaFoldDB" id="C8VZP3"/>
<evidence type="ECO:0000313" key="1">
    <source>
        <dbReference type="EMBL" id="ACV63021.1"/>
    </source>
</evidence>
<dbReference type="Pfam" id="PF11535">
    <property type="entry name" value="Calci_bind_CcbP"/>
    <property type="match status" value="1"/>
</dbReference>
<dbReference type="KEGG" id="dae:Dtox_2203"/>
<dbReference type="HOGENOM" id="CLU_1140710_0_0_9"/>
<organism evidence="1 2">
    <name type="scientific">Desulfofarcimen acetoxidans (strain ATCC 49208 / DSM 771 / KCTC 5769 / VKM B-1644 / 5575)</name>
    <name type="common">Desulfotomaculum acetoxidans</name>
    <dbReference type="NCBI Taxonomy" id="485916"/>
    <lineage>
        <taxon>Bacteria</taxon>
        <taxon>Bacillati</taxon>
        <taxon>Bacillota</taxon>
        <taxon>Clostridia</taxon>
        <taxon>Eubacteriales</taxon>
        <taxon>Peptococcaceae</taxon>
        <taxon>Desulfofarcimen</taxon>
    </lineage>
</organism>
<dbReference type="Proteomes" id="UP000002217">
    <property type="component" value="Chromosome"/>
</dbReference>
<dbReference type="eggNOG" id="ENOG5032U1G">
    <property type="taxonomic scope" value="Bacteria"/>
</dbReference>
<proteinExistence type="predicted"/>
<keyword evidence="2" id="KW-1185">Reference proteome</keyword>
<dbReference type="RefSeq" id="WP_015757725.1">
    <property type="nucleotide sequence ID" value="NC_013216.1"/>
</dbReference>
<dbReference type="STRING" id="485916.Dtox_2203"/>
<name>C8VZP3_DESAS</name>
<sequence length="242" mass="28318">MDKSLYGKELAKYKLDYLGGHENIDAVLMNPDIIIYDKGIVISSSLNKNFIYLRWDKIESVVYYRESTEKIEIDYEEQKTVTLEKADESTDVMDMLLKIKSASPDTEILEKAEIHKNSKEESEEAFFPLDEQDLRIYARLGDIKENVMLEAYKKWKNYLSKTLRFPFEAEISEEQRGGSLQEGDKLTVLSIDSTDDLYGILVNIAKKKKRYVFPLCDLEVVDVKSENYLPVNDYSYWFTNYR</sequence>
<accession>C8VZP3</accession>
<dbReference type="OrthoDB" id="1551495at2"/>
<protein>
    <submittedName>
        <fullName evidence="1">Uncharacterized protein</fullName>
    </submittedName>
</protein>